<evidence type="ECO:0000259" key="5">
    <source>
        <dbReference type="PROSITE" id="PS50977"/>
    </source>
</evidence>
<gene>
    <name evidence="6" type="ORF">BOO71_0004519</name>
</gene>
<sequence length="218" mass="22912">MTSDKAAGSGALPEAPKALRADARRNRELLLVTARTLFAEGQGELRLDEVARRAGVGTGTLYRHFESREALIEAVYRQEIERLCASADALLTTKPADQALAAFLGHLVDYAADNRGLATALSTSLSGSPSTEAHSLSEPGPLLQALTRLLEAGALQKCLRADVDPVTVMVVMGSLCAAQDHPGWKPQAQAVVSLLLDGLRVQPQAGSVFLATGTESGV</sequence>
<dbReference type="SUPFAM" id="SSF46689">
    <property type="entry name" value="Homeodomain-like"/>
    <property type="match status" value="1"/>
</dbReference>
<evidence type="ECO:0000313" key="6">
    <source>
        <dbReference type="EMBL" id="OLV18879.1"/>
    </source>
</evidence>
<evidence type="ECO:0000313" key="7">
    <source>
        <dbReference type="Proteomes" id="UP000186607"/>
    </source>
</evidence>
<evidence type="ECO:0000256" key="4">
    <source>
        <dbReference type="PROSITE-ProRule" id="PRU00335"/>
    </source>
</evidence>
<dbReference type="PROSITE" id="PS50977">
    <property type="entry name" value="HTH_TETR_2"/>
    <property type="match status" value="1"/>
</dbReference>
<dbReference type="PRINTS" id="PR00455">
    <property type="entry name" value="HTHTETR"/>
</dbReference>
<comment type="caution">
    <text evidence="6">The sequence shown here is derived from an EMBL/GenBank/DDBJ whole genome shotgun (WGS) entry which is preliminary data.</text>
</comment>
<proteinExistence type="predicted"/>
<dbReference type="Pfam" id="PF21597">
    <property type="entry name" value="TetR_C_43"/>
    <property type="match status" value="1"/>
</dbReference>
<dbReference type="InterPro" id="IPR050109">
    <property type="entry name" value="HTH-type_TetR-like_transc_reg"/>
</dbReference>
<dbReference type="RefSeq" id="WP_075831380.1">
    <property type="nucleotide sequence ID" value="NZ_MSTI01000052.1"/>
</dbReference>
<evidence type="ECO:0000256" key="1">
    <source>
        <dbReference type="ARBA" id="ARBA00023015"/>
    </source>
</evidence>
<dbReference type="InterPro" id="IPR049445">
    <property type="entry name" value="TetR_SbtR-like_C"/>
</dbReference>
<dbReference type="GO" id="GO:0003700">
    <property type="term" value="F:DNA-binding transcription factor activity"/>
    <property type="evidence" value="ECO:0007669"/>
    <property type="project" value="TreeGrafter"/>
</dbReference>
<dbReference type="EMBL" id="MSTI01000052">
    <property type="protein sequence ID" value="OLV18879.1"/>
    <property type="molecule type" value="Genomic_DNA"/>
</dbReference>
<accession>A0A1U7P134</accession>
<keyword evidence="3" id="KW-0804">Transcription</keyword>
<evidence type="ECO:0000256" key="3">
    <source>
        <dbReference type="ARBA" id="ARBA00023163"/>
    </source>
</evidence>
<dbReference type="InterPro" id="IPR036271">
    <property type="entry name" value="Tet_transcr_reg_TetR-rel_C_sf"/>
</dbReference>
<dbReference type="Gene3D" id="1.10.357.10">
    <property type="entry name" value="Tetracycline Repressor, domain 2"/>
    <property type="match status" value="1"/>
</dbReference>
<keyword evidence="7" id="KW-1185">Reference proteome</keyword>
<reference evidence="6 7" key="1">
    <citation type="submission" date="2017-01" db="EMBL/GenBank/DDBJ databases">
        <title>Genome Analysis of Deinococcus marmoris KOPRI26562.</title>
        <authorList>
            <person name="Kim J.H."/>
            <person name="Oh H.-M."/>
        </authorList>
    </citation>
    <scope>NUCLEOTIDE SEQUENCE [LARGE SCALE GENOMIC DNA]</scope>
    <source>
        <strain evidence="6 7">KOPRI26562</strain>
    </source>
</reference>
<dbReference type="STRING" id="249408.BOO71_0004519"/>
<keyword evidence="2 4" id="KW-0238">DNA-binding</keyword>
<name>A0A1U7P134_9DEIO</name>
<feature type="domain" description="HTH tetR-type" evidence="5">
    <location>
        <begin position="23"/>
        <end position="83"/>
    </location>
</feature>
<dbReference type="OrthoDB" id="2720430at2"/>
<dbReference type="PANTHER" id="PTHR30055:SF234">
    <property type="entry name" value="HTH-TYPE TRANSCRIPTIONAL REGULATOR BETI"/>
    <property type="match status" value="1"/>
</dbReference>
<dbReference type="GO" id="GO:0000976">
    <property type="term" value="F:transcription cis-regulatory region binding"/>
    <property type="evidence" value="ECO:0007669"/>
    <property type="project" value="TreeGrafter"/>
</dbReference>
<feature type="DNA-binding region" description="H-T-H motif" evidence="4">
    <location>
        <begin position="46"/>
        <end position="65"/>
    </location>
</feature>
<dbReference type="Pfam" id="PF00440">
    <property type="entry name" value="TetR_N"/>
    <property type="match status" value="1"/>
</dbReference>
<organism evidence="6 7">
    <name type="scientific">Deinococcus marmoris</name>
    <dbReference type="NCBI Taxonomy" id="249408"/>
    <lineage>
        <taxon>Bacteria</taxon>
        <taxon>Thermotogati</taxon>
        <taxon>Deinococcota</taxon>
        <taxon>Deinococci</taxon>
        <taxon>Deinococcales</taxon>
        <taxon>Deinococcaceae</taxon>
        <taxon>Deinococcus</taxon>
    </lineage>
</organism>
<dbReference type="InterPro" id="IPR001647">
    <property type="entry name" value="HTH_TetR"/>
</dbReference>
<protein>
    <submittedName>
        <fullName evidence="6">Transcriptional regulator, TetR family</fullName>
    </submittedName>
</protein>
<dbReference type="Proteomes" id="UP000186607">
    <property type="component" value="Unassembled WGS sequence"/>
</dbReference>
<dbReference type="PANTHER" id="PTHR30055">
    <property type="entry name" value="HTH-TYPE TRANSCRIPTIONAL REGULATOR RUTR"/>
    <property type="match status" value="1"/>
</dbReference>
<dbReference type="AlphaFoldDB" id="A0A1U7P134"/>
<dbReference type="InterPro" id="IPR009057">
    <property type="entry name" value="Homeodomain-like_sf"/>
</dbReference>
<evidence type="ECO:0000256" key="2">
    <source>
        <dbReference type="ARBA" id="ARBA00023125"/>
    </source>
</evidence>
<dbReference type="SUPFAM" id="SSF48498">
    <property type="entry name" value="Tetracyclin repressor-like, C-terminal domain"/>
    <property type="match status" value="1"/>
</dbReference>
<keyword evidence="1" id="KW-0805">Transcription regulation</keyword>